<dbReference type="Proteomes" id="UP000515211">
    <property type="component" value="Chromosome 10"/>
</dbReference>
<evidence type="ECO:0000256" key="5">
    <source>
        <dbReference type="ARBA" id="ARBA00023315"/>
    </source>
</evidence>
<dbReference type="AlphaFoldDB" id="A0A9C6TNG8"/>
<reference evidence="7" key="1">
    <citation type="journal article" date="2016" name="Nat. Genet.">
        <title>The genome sequences of Arachis duranensis and Arachis ipaensis, the diploid ancestors of cultivated peanut.</title>
        <authorList>
            <person name="Bertioli D.J."/>
            <person name="Cannon S.B."/>
            <person name="Froenicke L."/>
            <person name="Huang G."/>
            <person name="Farmer A.D."/>
            <person name="Cannon E.K."/>
            <person name="Liu X."/>
            <person name="Gao D."/>
            <person name="Clevenger J."/>
            <person name="Dash S."/>
            <person name="Ren L."/>
            <person name="Moretzsohn M.C."/>
            <person name="Shirasawa K."/>
            <person name="Huang W."/>
            <person name="Vidigal B."/>
            <person name="Abernathy B."/>
            <person name="Chu Y."/>
            <person name="Niederhuth C.E."/>
            <person name="Umale P."/>
            <person name="Araujo A.C."/>
            <person name="Kozik A."/>
            <person name="Kim K.D."/>
            <person name="Burow M.D."/>
            <person name="Varshney R.K."/>
            <person name="Wang X."/>
            <person name="Zhang X."/>
            <person name="Barkley N."/>
            <person name="Guimaraes P.M."/>
            <person name="Isobe S."/>
            <person name="Guo B."/>
            <person name="Liao B."/>
            <person name="Stalker H.T."/>
            <person name="Schmitz R.J."/>
            <person name="Scheffler B.E."/>
            <person name="Leal-Bertioli S.C."/>
            <person name="Xun X."/>
            <person name="Jackson S.A."/>
            <person name="Michelmore R."/>
            <person name="Ozias-Akins P."/>
        </authorList>
    </citation>
    <scope>NUCLEOTIDE SEQUENCE [LARGE SCALE GENOMIC DNA]</scope>
    <source>
        <strain evidence="7">cv. V14167</strain>
    </source>
</reference>
<evidence type="ECO:0000256" key="4">
    <source>
        <dbReference type="ARBA" id="ARBA00023098"/>
    </source>
</evidence>
<reference evidence="8" key="2">
    <citation type="submission" date="2025-08" db="UniProtKB">
        <authorList>
            <consortium name="RefSeq"/>
        </authorList>
    </citation>
    <scope>IDENTIFICATION</scope>
    <source>
        <tissue evidence="8">Whole plant</tissue>
    </source>
</reference>
<organism evidence="7 8">
    <name type="scientific">Arachis duranensis</name>
    <name type="common">Wild peanut</name>
    <dbReference type="NCBI Taxonomy" id="130453"/>
    <lineage>
        <taxon>Eukaryota</taxon>
        <taxon>Viridiplantae</taxon>
        <taxon>Streptophyta</taxon>
        <taxon>Embryophyta</taxon>
        <taxon>Tracheophyta</taxon>
        <taxon>Spermatophyta</taxon>
        <taxon>Magnoliopsida</taxon>
        <taxon>eudicotyledons</taxon>
        <taxon>Gunneridae</taxon>
        <taxon>Pentapetalae</taxon>
        <taxon>rosids</taxon>
        <taxon>fabids</taxon>
        <taxon>Fabales</taxon>
        <taxon>Fabaceae</taxon>
        <taxon>Papilionoideae</taxon>
        <taxon>50 kb inversion clade</taxon>
        <taxon>dalbergioids sensu lato</taxon>
        <taxon>Dalbergieae</taxon>
        <taxon>Pterocarpus clade</taxon>
        <taxon>Arachis</taxon>
    </lineage>
</organism>
<evidence type="ECO:0000313" key="8">
    <source>
        <dbReference type="RefSeq" id="XP_052111569.1"/>
    </source>
</evidence>
<dbReference type="GeneID" id="110276429"/>
<protein>
    <submittedName>
        <fullName evidence="8">Ubiquitin carboxyl-terminal hydrolase 23</fullName>
    </submittedName>
</protein>
<evidence type="ECO:0000259" key="6">
    <source>
        <dbReference type="PROSITE" id="PS50235"/>
    </source>
</evidence>
<keyword evidence="2" id="KW-0441">Lipid A biosynthesis</keyword>
<evidence type="ECO:0000313" key="7">
    <source>
        <dbReference type="Proteomes" id="UP000515211"/>
    </source>
</evidence>
<dbReference type="InterPro" id="IPR038765">
    <property type="entry name" value="Papain-like_cys_pep_sf"/>
</dbReference>
<dbReference type="PROSITE" id="PS50235">
    <property type="entry name" value="USP_3"/>
    <property type="match status" value="1"/>
</dbReference>
<dbReference type="Gene3D" id="3.90.70.10">
    <property type="entry name" value="Cysteine proteinases"/>
    <property type="match status" value="1"/>
</dbReference>
<gene>
    <name evidence="8" type="primary">LOC110276429</name>
</gene>
<dbReference type="PANTHER" id="PTHR43480">
    <property type="entry name" value="ACYL-[ACYL-CARRIER-PROTEIN]--UDP-N-ACETYLGLUCOSAMINE O-ACYLTRANSFERASE"/>
    <property type="match status" value="1"/>
</dbReference>
<dbReference type="GO" id="GO:0016020">
    <property type="term" value="C:membrane"/>
    <property type="evidence" value="ECO:0007669"/>
    <property type="project" value="GOC"/>
</dbReference>
<evidence type="ECO:0000256" key="2">
    <source>
        <dbReference type="ARBA" id="ARBA00022556"/>
    </source>
</evidence>
<dbReference type="GO" id="GO:0009245">
    <property type="term" value="P:lipid A biosynthetic process"/>
    <property type="evidence" value="ECO:0007669"/>
    <property type="project" value="UniProtKB-KW"/>
</dbReference>
<dbReference type="InterPro" id="IPR001394">
    <property type="entry name" value="Peptidase_C19_UCH"/>
</dbReference>
<dbReference type="Pfam" id="PF13720">
    <property type="entry name" value="Acetyltransf_11"/>
    <property type="match status" value="1"/>
</dbReference>
<keyword evidence="4" id="KW-0443">Lipid metabolism</keyword>
<dbReference type="GO" id="GO:0004843">
    <property type="term" value="F:cysteine-type deubiquitinase activity"/>
    <property type="evidence" value="ECO:0007669"/>
    <property type="project" value="InterPro"/>
</dbReference>
<dbReference type="SUPFAM" id="SSF51161">
    <property type="entry name" value="Trimeric LpxA-like enzymes"/>
    <property type="match status" value="1"/>
</dbReference>
<name>A0A9C6TNG8_ARADU</name>
<keyword evidence="8" id="KW-0378">Hydrolase</keyword>
<dbReference type="RefSeq" id="XP_052111569.1">
    <property type="nucleotide sequence ID" value="XM_052255609.1"/>
</dbReference>
<dbReference type="InterPro" id="IPR029098">
    <property type="entry name" value="Acetyltransf_C"/>
</dbReference>
<feature type="domain" description="USP" evidence="6">
    <location>
        <begin position="26"/>
        <end position="180"/>
    </location>
</feature>
<evidence type="ECO:0000256" key="1">
    <source>
        <dbReference type="ARBA" id="ARBA00022516"/>
    </source>
</evidence>
<keyword evidence="5" id="KW-0012">Acyltransferase</keyword>
<dbReference type="GO" id="GO:0016579">
    <property type="term" value="P:protein deubiquitination"/>
    <property type="evidence" value="ECO:0007669"/>
    <property type="project" value="InterPro"/>
</dbReference>
<accession>A0A9C6TNG8</accession>
<dbReference type="InterPro" id="IPR028889">
    <property type="entry name" value="USP"/>
</dbReference>
<keyword evidence="1" id="KW-0444">Lipid biosynthesis</keyword>
<sequence length="180" mass="20304">MQVLQDVPKYTMVAGERAKLRGLNLVGLARRGFSTAEIRNLKAAYRKIFMRADVNAGSFEDRLAEVVMLLDFVLCVQYRIISGISRNFQNARQEDAHEYMVNLLESMHKCCLPSGVPSESHSAYEKSFVHKIFGGHLRSQVKCKQCSFCSNMFDPFLDLSLEIFKAESLQKALACTVAIV</sequence>
<dbReference type="Pfam" id="PF00443">
    <property type="entry name" value="UCH"/>
    <property type="match status" value="1"/>
</dbReference>
<evidence type="ECO:0000256" key="3">
    <source>
        <dbReference type="ARBA" id="ARBA00022679"/>
    </source>
</evidence>
<dbReference type="PANTHER" id="PTHR43480:SF1">
    <property type="entry name" value="ACYL-[ACYL-CARRIER-PROTEIN]--UDP-N-ACETYLGLUCOSAMINE O-ACYLTRANSFERASE, MITOCHONDRIAL-RELATED"/>
    <property type="match status" value="1"/>
</dbReference>
<keyword evidence="3" id="KW-0808">Transferase</keyword>
<dbReference type="InterPro" id="IPR011004">
    <property type="entry name" value="Trimer_LpxA-like_sf"/>
</dbReference>
<keyword evidence="7" id="KW-1185">Reference proteome</keyword>
<dbReference type="SUPFAM" id="SSF54001">
    <property type="entry name" value="Cysteine proteinases"/>
    <property type="match status" value="1"/>
</dbReference>
<dbReference type="InterPro" id="IPR010137">
    <property type="entry name" value="Lipid_A_LpxA"/>
</dbReference>
<proteinExistence type="predicted"/>
<dbReference type="GO" id="GO:0008780">
    <property type="term" value="F:acyl-[acyl-carrier-protein]-UDP-N-acetylglucosamine O-acyltransferase activity"/>
    <property type="evidence" value="ECO:0007669"/>
    <property type="project" value="InterPro"/>
</dbReference>
<dbReference type="Gene3D" id="1.20.1180.10">
    <property type="entry name" value="Udp N-acetylglucosamine O-acyltransferase, C-terminal domain"/>
    <property type="match status" value="1"/>
</dbReference>
<dbReference type="KEGG" id="adu:110276429"/>
<dbReference type="InterPro" id="IPR037157">
    <property type="entry name" value="Acetyltransf_C_sf"/>
</dbReference>